<dbReference type="Proteomes" id="UP001218188">
    <property type="component" value="Unassembled WGS sequence"/>
</dbReference>
<proteinExistence type="predicted"/>
<protein>
    <submittedName>
        <fullName evidence="2">Uncharacterized protein</fullName>
    </submittedName>
</protein>
<gene>
    <name evidence="2" type="ORF">C8F04DRAFT_1198212</name>
</gene>
<evidence type="ECO:0000256" key="1">
    <source>
        <dbReference type="SAM" id="MobiDB-lite"/>
    </source>
</evidence>
<reference evidence="2" key="1">
    <citation type="submission" date="2023-03" db="EMBL/GenBank/DDBJ databases">
        <title>Massive genome expansion in bonnet fungi (Mycena s.s.) driven by repeated elements and novel gene families across ecological guilds.</title>
        <authorList>
            <consortium name="Lawrence Berkeley National Laboratory"/>
            <person name="Harder C.B."/>
            <person name="Miyauchi S."/>
            <person name="Viragh M."/>
            <person name="Kuo A."/>
            <person name="Thoen E."/>
            <person name="Andreopoulos B."/>
            <person name="Lu D."/>
            <person name="Skrede I."/>
            <person name="Drula E."/>
            <person name="Henrissat B."/>
            <person name="Morin E."/>
            <person name="Kohler A."/>
            <person name="Barry K."/>
            <person name="LaButti K."/>
            <person name="Morin E."/>
            <person name="Salamov A."/>
            <person name="Lipzen A."/>
            <person name="Mereny Z."/>
            <person name="Hegedus B."/>
            <person name="Baldrian P."/>
            <person name="Stursova M."/>
            <person name="Weitz H."/>
            <person name="Taylor A."/>
            <person name="Grigoriev I.V."/>
            <person name="Nagy L.G."/>
            <person name="Martin F."/>
            <person name="Kauserud H."/>
        </authorList>
    </citation>
    <scope>NUCLEOTIDE SEQUENCE</scope>
    <source>
        <strain evidence="2">CBHHK200</strain>
    </source>
</reference>
<keyword evidence="3" id="KW-1185">Reference proteome</keyword>
<accession>A0AAD6S194</accession>
<organism evidence="2 3">
    <name type="scientific">Mycena alexandri</name>
    <dbReference type="NCBI Taxonomy" id="1745969"/>
    <lineage>
        <taxon>Eukaryota</taxon>
        <taxon>Fungi</taxon>
        <taxon>Dikarya</taxon>
        <taxon>Basidiomycota</taxon>
        <taxon>Agaricomycotina</taxon>
        <taxon>Agaricomycetes</taxon>
        <taxon>Agaricomycetidae</taxon>
        <taxon>Agaricales</taxon>
        <taxon>Marasmiineae</taxon>
        <taxon>Mycenaceae</taxon>
        <taxon>Mycena</taxon>
    </lineage>
</organism>
<feature type="compositionally biased region" description="Pro residues" evidence="1">
    <location>
        <begin position="86"/>
        <end position="104"/>
    </location>
</feature>
<evidence type="ECO:0000313" key="2">
    <source>
        <dbReference type="EMBL" id="KAJ7018974.1"/>
    </source>
</evidence>
<name>A0AAD6S194_9AGAR</name>
<feature type="region of interest" description="Disordered" evidence="1">
    <location>
        <begin position="83"/>
        <end position="113"/>
    </location>
</feature>
<dbReference type="EMBL" id="JARJCM010000312">
    <property type="protein sequence ID" value="KAJ7018974.1"/>
    <property type="molecule type" value="Genomic_DNA"/>
</dbReference>
<feature type="region of interest" description="Disordered" evidence="1">
    <location>
        <begin position="1"/>
        <end position="20"/>
    </location>
</feature>
<dbReference type="PROSITE" id="PS51257">
    <property type="entry name" value="PROKAR_LIPOPROTEIN"/>
    <property type="match status" value="1"/>
</dbReference>
<evidence type="ECO:0000313" key="3">
    <source>
        <dbReference type="Proteomes" id="UP001218188"/>
    </source>
</evidence>
<sequence>MFSRSDHHHAGSPISVPGRSTTHLPSFAALSCPDRALIHRQRLESLLETALATTALLHDIEGPVMHSAHVLEVLGALNRRIAAPATPTPSPTPAPTPLPAPSPDPSLDHAESPLHVDTPIREGRASYARALSAEAAPAKSSAGQPDIIIRLDKDFSEAAERATGVHPAVILDALHGAQIPDKGLFAGVRWTRNFNLIIQVQPDTATSTFIIEKYAVRIWDRLWSTLDFPPGHPSPVFETGDSWHSVVFHNVPPLRNRSFYCLPDLQKSLETGGFLHGVKAFSVLCTDEELAHRMQKNLPVSLRITVASSDAAQQLVDHGGLLLGGRYRASHYSIRTRATPSGPDGSAPNTLPN</sequence>
<comment type="caution">
    <text evidence="2">The sequence shown here is derived from an EMBL/GenBank/DDBJ whole genome shotgun (WGS) entry which is preliminary data.</text>
</comment>
<dbReference type="AlphaFoldDB" id="A0AAD6S194"/>